<dbReference type="EMBL" id="FPJA01000004">
    <property type="protein sequence ID" value="SFW14614.1"/>
    <property type="molecule type" value="Genomic_DNA"/>
</dbReference>
<name>A0A1K1LY84_SELRU</name>
<accession>A0A1K1LY84</accession>
<dbReference type="RefSeq" id="WP_072305280.1">
    <property type="nucleotide sequence ID" value="NZ_FPJA01000004.1"/>
</dbReference>
<sequence>MSIDYQEIIRQKYMKDYGWYYVGYDLLNRIGLSTMMPRYMEIASNSVDKDITDDELMIKVYVPKTHITAENRLYLIVNDTLELIDDPCVNSLNPYGIVRKFISDNNLRAETLYEIADKFYSEKVADKLKLCLKDSE</sequence>
<evidence type="ECO:0000313" key="2">
    <source>
        <dbReference type="Proteomes" id="UP000182958"/>
    </source>
</evidence>
<dbReference type="AlphaFoldDB" id="A0A1K1LY84"/>
<reference evidence="2" key="1">
    <citation type="submission" date="2016-11" db="EMBL/GenBank/DDBJ databases">
        <authorList>
            <person name="Varghese N."/>
            <person name="Submissions S."/>
        </authorList>
    </citation>
    <scope>NUCLEOTIDE SEQUENCE [LARGE SCALE GENOMIC DNA]</scope>
    <source>
        <strain evidence="2">C3</strain>
    </source>
</reference>
<evidence type="ECO:0000313" key="1">
    <source>
        <dbReference type="EMBL" id="SFW14614.1"/>
    </source>
</evidence>
<organism evidence="1 2">
    <name type="scientific">Selenomonas ruminantium</name>
    <dbReference type="NCBI Taxonomy" id="971"/>
    <lineage>
        <taxon>Bacteria</taxon>
        <taxon>Bacillati</taxon>
        <taxon>Bacillota</taxon>
        <taxon>Negativicutes</taxon>
        <taxon>Selenomonadales</taxon>
        <taxon>Selenomonadaceae</taxon>
        <taxon>Selenomonas</taxon>
    </lineage>
</organism>
<gene>
    <name evidence="1" type="ORF">SAMN02910323_0357</name>
</gene>
<protein>
    <submittedName>
        <fullName evidence="1">Uncharacterized protein</fullName>
    </submittedName>
</protein>
<keyword evidence="2" id="KW-1185">Reference proteome</keyword>
<proteinExistence type="predicted"/>
<dbReference type="Proteomes" id="UP000182958">
    <property type="component" value="Unassembled WGS sequence"/>
</dbReference>